<evidence type="ECO:0000259" key="8">
    <source>
        <dbReference type="Pfam" id="PF20684"/>
    </source>
</evidence>
<feature type="transmembrane region" description="Helical" evidence="7">
    <location>
        <begin position="131"/>
        <end position="154"/>
    </location>
</feature>
<keyword evidence="4 7" id="KW-0472">Membrane</keyword>
<feature type="domain" description="Rhodopsin" evidence="8">
    <location>
        <begin position="37"/>
        <end position="273"/>
    </location>
</feature>
<protein>
    <recommendedName>
        <fullName evidence="8">Rhodopsin domain-containing protein</fullName>
    </recommendedName>
</protein>
<dbReference type="HOGENOM" id="CLU_028200_0_2_1"/>
<evidence type="ECO:0000256" key="1">
    <source>
        <dbReference type="ARBA" id="ARBA00004141"/>
    </source>
</evidence>
<dbReference type="eggNOG" id="ENOG502SHQF">
    <property type="taxonomic scope" value="Eukaryota"/>
</dbReference>
<keyword evidence="10" id="KW-1185">Reference proteome</keyword>
<evidence type="ECO:0000256" key="6">
    <source>
        <dbReference type="SAM" id="MobiDB-lite"/>
    </source>
</evidence>
<evidence type="ECO:0000256" key="7">
    <source>
        <dbReference type="SAM" id="Phobius"/>
    </source>
</evidence>
<feature type="transmembrane region" description="Helical" evidence="7">
    <location>
        <begin position="20"/>
        <end position="41"/>
    </location>
</feature>
<dbReference type="GeneID" id="11518496"/>
<dbReference type="EMBL" id="CP003011">
    <property type="protein sequence ID" value="AEO67929.1"/>
    <property type="molecule type" value="Genomic_DNA"/>
</dbReference>
<keyword evidence="2 7" id="KW-0812">Transmembrane</keyword>
<comment type="similarity">
    <text evidence="5">Belongs to the SAT4 family.</text>
</comment>
<name>G2R7M0_THETT</name>
<dbReference type="PANTHER" id="PTHR33048:SF55">
    <property type="entry name" value="INTEGRAL MEMBRANE PROTEIN"/>
    <property type="match status" value="1"/>
</dbReference>
<feature type="transmembrane region" description="Helical" evidence="7">
    <location>
        <begin position="53"/>
        <end position="73"/>
    </location>
</feature>
<dbReference type="InterPro" id="IPR052337">
    <property type="entry name" value="SAT4-like"/>
</dbReference>
<gene>
    <name evidence="9" type="ORF">THITE_2117105</name>
</gene>
<evidence type="ECO:0000256" key="3">
    <source>
        <dbReference type="ARBA" id="ARBA00022989"/>
    </source>
</evidence>
<sequence length="396" mass="43457">MTNRGVGFPNNGVDDQGWKLYITSLVMILAAGLVVIARVSIRLARRNFGYDDVAIVAALLFSIVLSVSIQLAVEHGYGMHKADLTKDEQEEALKWFFIAQTPYKVTVCLYKISVILLYLRIFVTKTFRIAAFVVLSIVVGYSLGGIGATIFQCVPIRGAWVKNSGATCINSDQFWVAYAVLNILTDVLVLALPVGPIMNLHLRWRERFLIWGVFMLGAFVTVSSILRVASVQNSLKNIQDQTYNFIPRGIWTLVEANLGIISACLPVLKPPLSALFPRLFGSTGKKSTAPARSEGSRPGGQSNDPWSSVSAANRSNPRFWRVPLKHELSVSISAARPNRNSDEHQIIGASDKGSTNDSVELNERAPNLKRGDSGGISKTVEVVRQSFHEQRGLASI</sequence>
<feature type="region of interest" description="Disordered" evidence="6">
    <location>
        <begin position="335"/>
        <end position="376"/>
    </location>
</feature>
<organism evidence="9 10">
    <name type="scientific">Thermothielavioides terrestris (strain ATCC 38088 / NRRL 8126)</name>
    <name type="common">Thielavia terrestris</name>
    <dbReference type="NCBI Taxonomy" id="578455"/>
    <lineage>
        <taxon>Eukaryota</taxon>
        <taxon>Fungi</taxon>
        <taxon>Dikarya</taxon>
        <taxon>Ascomycota</taxon>
        <taxon>Pezizomycotina</taxon>
        <taxon>Sordariomycetes</taxon>
        <taxon>Sordariomycetidae</taxon>
        <taxon>Sordariales</taxon>
        <taxon>Chaetomiaceae</taxon>
        <taxon>Thermothielavioides</taxon>
        <taxon>Thermothielavioides terrestris</taxon>
    </lineage>
</organism>
<evidence type="ECO:0000256" key="5">
    <source>
        <dbReference type="ARBA" id="ARBA00038359"/>
    </source>
</evidence>
<dbReference type="KEGG" id="ttt:THITE_2117105"/>
<dbReference type="STRING" id="578455.G2R7M0"/>
<accession>G2R7M0</accession>
<feature type="transmembrane region" description="Helical" evidence="7">
    <location>
        <begin position="174"/>
        <end position="196"/>
    </location>
</feature>
<dbReference type="InterPro" id="IPR049326">
    <property type="entry name" value="Rhodopsin_dom_fungi"/>
</dbReference>
<dbReference type="GO" id="GO:0016020">
    <property type="term" value="C:membrane"/>
    <property type="evidence" value="ECO:0007669"/>
    <property type="project" value="UniProtKB-SubCell"/>
</dbReference>
<feature type="transmembrane region" description="Helical" evidence="7">
    <location>
        <begin position="93"/>
        <end position="119"/>
    </location>
</feature>
<proteinExistence type="inferred from homology"/>
<dbReference type="OrthoDB" id="5417844at2759"/>
<dbReference type="Pfam" id="PF20684">
    <property type="entry name" value="Fung_rhodopsin"/>
    <property type="match status" value="1"/>
</dbReference>
<evidence type="ECO:0000256" key="4">
    <source>
        <dbReference type="ARBA" id="ARBA00023136"/>
    </source>
</evidence>
<keyword evidence="3 7" id="KW-1133">Transmembrane helix</keyword>
<dbReference type="AlphaFoldDB" id="G2R7M0"/>
<evidence type="ECO:0000313" key="10">
    <source>
        <dbReference type="Proteomes" id="UP000008181"/>
    </source>
</evidence>
<feature type="region of interest" description="Disordered" evidence="6">
    <location>
        <begin position="283"/>
        <end position="310"/>
    </location>
</feature>
<feature type="transmembrane region" description="Helical" evidence="7">
    <location>
        <begin position="208"/>
        <end position="229"/>
    </location>
</feature>
<evidence type="ECO:0000256" key="2">
    <source>
        <dbReference type="ARBA" id="ARBA00022692"/>
    </source>
</evidence>
<feature type="compositionally biased region" description="Polar residues" evidence="6">
    <location>
        <begin position="299"/>
        <end position="310"/>
    </location>
</feature>
<reference evidence="9 10" key="1">
    <citation type="journal article" date="2011" name="Nat. Biotechnol.">
        <title>Comparative genomic analysis of the thermophilic biomass-degrading fungi Myceliophthora thermophila and Thielavia terrestris.</title>
        <authorList>
            <person name="Berka R.M."/>
            <person name="Grigoriev I.V."/>
            <person name="Otillar R."/>
            <person name="Salamov A."/>
            <person name="Grimwood J."/>
            <person name="Reid I."/>
            <person name="Ishmael N."/>
            <person name="John T."/>
            <person name="Darmond C."/>
            <person name="Moisan M.-C."/>
            <person name="Henrissat B."/>
            <person name="Coutinho P.M."/>
            <person name="Lombard V."/>
            <person name="Natvig D.O."/>
            <person name="Lindquist E."/>
            <person name="Schmutz J."/>
            <person name="Lucas S."/>
            <person name="Harris P."/>
            <person name="Powlowski J."/>
            <person name="Bellemare A."/>
            <person name="Taylor D."/>
            <person name="Butler G."/>
            <person name="de Vries R.P."/>
            <person name="Allijn I.E."/>
            <person name="van den Brink J."/>
            <person name="Ushinsky S."/>
            <person name="Storms R."/>
            <person name="Powell A.J."/>
            <person name="Paulsen I.T."/>
            <person name="Elbourne L.D.H."/>
            <person name="Baker S.E."/>
            <person name="Magnuson J."/>
            <person name="LaBoissiere S."/>
            <person name="Clutterbuck A.J."/>
            <person name="Martinez D."/>
            <person name="Wogulis M."/>
            <person name="de Leon A.L."/>
            <person name="Rey M.W."/>
            <person name="Tsang A."/>
        </authorList>
    </citation>
    <scope>NUCLEOTIDE SEQUENCE [LARGE SCALE GENOMIC DNA]</scope>
    <source>
        <strain evidence="10">ATCC 38088 / NRRL 8126</strain>
    </source>
</reference>
<dbReference type="PANTHER" id="PTHR33048">
    <property type="entry name" value="PTH11-LIKE INTEGRAL MEMBRANE PROTEIN (AFU_ORTHOLOGUE AFUA_5G11245)"/>
    <property type="match status" value="1"/>
</dbReference>
<dbReference type="Proteomes" id="UP000008181">
    <property type="component" value="Chromosome 3"/>
</dbReference>
<comment type="subcellular location">
    <subcellularLocation>
        <location evidence="1">Membrane</location>
        <topology evidence="1">Multi-pass membrane protein</topology>
    </subcellularLocation>
</comment>
<evidence type="ECO:0000313" key="9">
    <source>
        <dbReference type="EMBL" id="AEO67929.1"/>
    </source>
</evidence>
<dbReference type="RefSeq" id="XP_003654265.1">
    <property type="nucleotide sequence ID" value="XM_003654217.1"/>
</dbReference>